<evidence type="ECO:0000256" key="1">
    <source>
        <dbReference type="ARBA" id="ARBA00007471"/>
    </source>
</evidence>
<dbReference type="Proteomes" id="UP000663879">
    <property type="component" value="Unassembled WGS sequence"/>
</dbReference>
<dbReference type="EMBL" id="CAJNOC010001014">
    <property type="protein sequence ID" value="CAF0826541.1"/>
    <property type="molecule type" value="Genomic_DNA"/>
</dbReference>
<dbReference type="InterPro" id="IPR029021">
    <property type="entry name" value="Prot-tyrosine_phosphatase-like"/>
</dbReference>
<sequence>MDFMDLIEIPRVDNVKLYRQVYNNEANQLVTQKILGSLNLTSHHLIFTSQITPEKPQRDEIWIVHSLIDSLDKNISETKYQLMIRCKNFQIIFFDFPTLYCCQSIHKSLESLSNLSSENMKLPFFCQVKSKINSCDWNIYTIEDDFKEFFPNEETCQWRISEVNNDYRICPSYPKKIIVPKNVDDQTLVKSSQFRALGRFPVLSYYHKQTNSFIMRSSQPLLGPNNRRCKEDELILKTALPIGKQGYVYDLRDAGILKGVLAKGGGYETDANYPLWKRINKHLDRYDQLQTSYFKLIDACINYSNQFFNKLDSSNWFMNIRQAIYLACTLADELHNKNGCILLHGWDGSDNTLIISSLVQILLNPECRTLIGFIKLIEREWLHAGHPFSKRCFKSAFGATLQKQEGPVFVLFLDCVKQLIDQFSISFEFNEDFLILLFDNIYTSEYGTFLGNNQNEREQLCLSTRTVSLWTFVKSEEGLKLFINPLYESNDAVLWPSLYTQSLSLWSNLYLRFHISNEPFIEAKNEILKMLDANKQARLKVEKLRNELLELQKEAINRGLLNSN</sequence>
<dbReference type="GO" id="GO:0005737">
    <property type="term" value="C:cytoplasm"/>
    <property type="evidence" value="ECO:0007669"/>
    <property type="project" value="TreeGrafter"/>
</dbReference>
<dbReference type="OrthoDB" id="271628at2759"/>
<protein>
    <recommendedName>
        <fullName evidence="3">Myotubularin phosphatase domain-containing protein</fullName>
    </recommendedName>
</protein>
<dbReference type="GO" id="GO:0010507">
    <property type="term" value="P:negative regulation of autophagy"/>
    <property type="evidence" value="ECO:0007669"/>
    <property type="project" value="TreeGrafter"/>
</dbReference>
<dbReference type="InterPro" id="IPR010569">
    <property type="entry name" value="Myotubularin-like_Pase_dom"/>
</dbReference>
<dbReference type="SUPFAM" id="SSF50729">
    <property type="entry name" value="PH domain-like"/>
    <property type="match status" value="1"/>
</dbReference>
<evidence type="ECO:0000313" key="4">
    <source>
        <dbReference type="EMBL" id="CAF0826541.1"/>
    </source>
</evidence>
<proteinExistence type="inferred from homology"/>
<feature type="domain" description="Myotubularin phosphatase" evidence="3">
    <location>
        <begin position="136"/>
        <end position="510"/>
    </location>
</feature>
<dbReference type="PANTHER" id="PTHR10807:SF73">
    <property type="entry name" value="LD06050P"/>
    <property type="match status" value="1"/>
</dbReference>
<evidence type="ECO:0000259" key="3">
    <source>
        <dbReference type="PROSITE" id="PS51339"/>
    </source>
</evidence>
<dbReference type="GO" id="GO:0046856">
    <property type="term" value="P:phosphatidylinositol dephosphorylation"/>
    <property type="evidence" value="ECO:0007669"/>
    <property type="project" value="TreeGrafter"/>
</dbReference>
<gene>
    <name evidence="4" type="ORF">OXX778_LOCUS7748</name>
</gene>
<evidence type="ECO:0000313" key="5">
    <source>
        <dbReference type="Proteomes" id="UP000663879"/>
    </source>
</evidence>
<keyword evidence="2" id="KW-0175">Coiled coil</keyword>
<dbReference type="Pfam" id="PF06602">
    <property type="entry name" value="Myotub-related"/>
    <property type="match status" value="1"/>
</dbReference>
<dbReference type="PANTHER" id="PTHR10807">
    <property type="entry name" value="MYOTUBULARIN-RELATED"/>
    <property type="match status" value="1"/>
</dbReference>
<dbReference type="GO" id="GO:0019903">
    <property type="term" value="F:protein phosphatase binding"/>
    <property type="evidence" value="ECO:0007669"/>
    <property type="project" value="TreeGrafter"/>
</dbReference>
<dbReference type="AlphaFoldDB" id="A0A813UBA0"/>
<dbReference type="PROSITE" id="PS51339">
    <property type="entry name" value="PPASE_MYOTUBULARIN"/>
    <property type="match status" value="1"/>
</dbReference>
<evidence type="ECO:0000256" key="2">
    <source>
        <dbReference type="SAM" id="Coils"/>
    </source>
</evidence>
<dbReference type="InterPro" id="IPR048994">
    <property type="entry name" value="PH-GRAM_MTMR6-9"/>
</dbReference>
<name>A0A813UBA0_9BILA</name>
<dbReference type="Gene3D" id="2.30.29.30">
    <property type="entry name" value="Pleckstrin-homology domain (PH domain)/Phosphotyrosine-binding domain (PTB)"/>
    <property type="match status" value="1"/>
</dbReference>
<comment type="similarity">
    <text evidence="1">Belongs to the protein-tyrosine phosphatase family. Non-receptor class myotubularin subfamily.</text>
</comment>
<dbReference type="Pfam" id="PF21098">
    <property type="entry name" value="PH-GRAM_MTMR6-like"/>
    <property type="match status" value="1"/>
</dbReference>
<dbReference type="InterPro" id="IPR030564">
    <property type="entry name" value="Myotubularin"/>
</dbReference>
<dbReference type="SUPFAM" id="SSF52799">
    <property type="entry name" value="(Phosphotyrosine protein) phosphatases II"/>
    <property type="match status" value="1"/>
</dbReference>
<keyword evidence="5" id="KW-1185">Reference proteome</keyword>
<organism evidence="4 5">
    <name type="scientific">Brachionus calyciflorus</name>
    <dbReference type="NCBI Taxonomy" id="104777"/>
    <lineage>
        <taxon>Eukaryota</taxon>
        <taxon>Metazoa</taxon>
        <taxon>Spiralia</taxon>
        <taxon>Gnathifera</taxon>
        <taxon>Rotifera</taxon>
        <taxon>Eurotatoria</taxon>
        <taxon>Monogononta</taxon>
        <taxon>Pseudotrocha</taxon>
        <taxon>Ploima</taxon>
        <taxon>Brachionidae</taxon>
        <taxon>Brachionus</taxon>
    </lineage>
</organism>
<feature type="coiled-coil region" evidence="2">
    <location>
        <begin position="527"/>
        <end position="554"/>
    </location>
</feature>
<dbReference type="InterPro" id="IPR011993">
    <property type="entry name" value="PH-like_dom_sf"/>
</dbReference>
<comment type="caution">
    <text evidence="4">The sequence shown here is derived from an EMBL/GenBank/DDBJ whole genome shotgun (WGS) entry which is preliminary data.</text>
</comment>
<accession>A0A813UBA0</accession>
<reference evidence="4" key="1">
    <citation type="submission" date="2021-02" db="EMBL/GenBank/DDBJ databases">
        <authorList>
            <person name="Nowell W R."/>
        </authorList>
    </citation>
    <scope>NUCLEOTIDE SEQUENCE</scope>
    <source>
        <strain evidence="4">Ploen Becks lab</strain>
    </source>
</reference>